<reference evidence="2 3" key="1">
    <citation type="journal article" date="2021" name="Elife">
        <title>Chloroplast acquisition without the gene transfer in kleptoplastic sea slugs, Plakobranchus ocellatus.</title>
        <authorList>
            <person name="Maeda T."/>
            <person name="Takahashi S."/>
            <person name="Yoshida T."/>
            <person name="Shimamura S."/>
            <person name="Takaki Y."/>
            <person name="Nagai Y."/>
            <person name="Toyoda A."/>
            <person name="Suzuki Y."/>
            <person name="Arimoto A."/>
            <person name="Ishii H."/>
            <person name="Satoh N."/>
            <person name="Nishiyama T."/>
            <person name="Hasebe M."/>
            <person name="Maruyama T."/>
            <person name="Minagawa J."/>
            <person name="Obokata J."/>
            <person name="Shigenobu S."/>
        </authorList>
    </citation>
    <scope>NUCLEOTIDE SEQUENCE [LARGE SCALE GENOMIC DNA]</scope>
</reference>
<feature type="region of interest" description="Disordered" evidence="1">
    <location>
        <begin position="1"/>
        <end position="50"/>
    </location>
</feature>
<dbReference type="EMBL" id="BMAT01003457">
    <property type="protein sequence ID" value="GFS25956.1"/>
    <property type="molecule type" value="Genomic_DNA"/>
</dbReference>
<name>A0AAV4JZF0_9GAST</name>
<dbReference type="AlphaFoldDB" id="A0AAV4JZF0"/>
<feature type="region of interest" description="Disordered" evidence="1">
    <location>
        <begin position="68"/>
        <end position="109"/>
    </location>
</feature>
<organism evidence="2 3">
    <name type="scientific">Elysia marginata</name>
    <dbReference type="NCBI Taxonomy" id="1093978"/>
    <lineage>
        <taxon>Eukaryota</taxon>
        <taxon>Metazoa</taxon>
        <taxon>Spiralia</taxon>
        <taxon>Lophotrochozoa</taxon>
        <taxon>Mollusca</taxon>
        <taxon>Gastropoda</taxon>
        <taxon>Heterobranchia</taxon>
        <taxon>Euthyneura</taxon>
        <taxon>Panpulmonata</taxon>
        <taxon>Sacoglossa</taxon>
        <taxon>Placobranchoidea</taxon>
        <taxon>Plakobranchidae</taxon>
        <taxon>Elysia</taxon>
    </lineage>
</organism>
<accession>A0AAV4JZF0</accession>
<evidence type="ECO:0000256" key="1">
    <source>
        <dbReference type="SAM" id="MobiDB-lite"/>
    </source>
</evidence>
<proteinExistence type="predicted"/>
<protein>
    <submittedName>
        <fullName evidence="2">Uncharacterized protein</fullName>
    </submittedName>
</protein>
<feature type="compositionally biased region" description="Basic and acidic residues" evidence="1">
    <location>
        <begin position="82"/>
        <end position="92"/>
    </location>
</feature>
<keyword evidence="3" id="KW-1185">Reference proteome</keyword>
<feature type="compositionally biased region" description="Polar residues" evidence="1">
    <location>
        <begin position="94"/>
        <end position="109"/>
    </location>
</feature>
<comment type="caution">
    <text evidence="2">The sequence shown here is derived from an EMBL/GenBank/DDBJ whole genome shotgun (WGS) entry which is preliminary data.</text>
</comment>
<dbReference type="Proteomes" id="UP000762676">
    <property type="component" value="Unassembled WGS sequence"/>
</dbReference>
<evidence type="ECO:0000313" key="2">
    <source>
        <dbReference type="EMBL" id="GFS25956.1"/>
    </source>
</evidence>
<gene>
    <name evidence="2" type="ORF">ElyMa_001701400</name>
</gene>
<feature type="compositionally biased region" description="Polar residues" evidence="1">
    <location>
        <begin position="9"/>
        <end position="28"/>
    </location>
</feature>
<sequence length="109" mass="12041">MVDLPAPDSPTSPRISPFSTVNDTSCTATAVPCRDGNSIRKSFTSSKDMHSPWCSLLSFRISYEQTTGPLATHKSRQNRPTDSQDKDQRQDQSHTSLLDWNPNITGCNA</sequence>
<evidence type="ECO:0000313" key="3">
    <source>
        <dbReference type="Proteomes" id="UP000762676"/>
    </source>
</evidence>